<evidence type="ECO:0000313" key="2">
    <source>
        <dbReference type="Proteomes" id="UP000319792"/>
    </source>
</evidence>
<organism evidence="1 2">
    <name type="scientific">Tsukamurella sputi</name>
    <dbReference type="NCBI Taxonomy" id="2591848"/>
    <lineage>
        <taxon>Bacteria</taxon>
        <taxon>Bacillati</taxon>
        <taxon>Actinomycetota</taxon>
        <taxon>Actinomycetes</taxon>
        <taxon>Mycobacteriales</taxon>
        <taxon>Tsukamurellaceae</taxon>
        <taxon>Tsukamurella</taxon>
    </lineage>
</organism>
<dbReference type="AlphaFoldDB" id="A0A5C5RVY4"/>
<dbReference type="OrthoDB" id="5188615at2"/>
<reference evidence="1 2" key="2">
    <citation type="submission" date="2019-08" db="EMBL/GenBank/DDBJ databases">
        <title>Tsukamurella conjunctivitidis sp. nov., Tsukamurella assacharolytica sp. nov. and Tsukamurella sputae sp. nov. isolated from patients with conjunctivitis, bacteraemia (lymphoma) and respiratory infection (sputum) in Hong Kong.</title>
        <authorList>
            <person name="Fok K.M.N."/>
            <person name="Fong J.Y.H."/>
        </authorList>
    </citation>
    <scope>NUCLEOTIDE SEQUENCE [LARGE SCALE GENOMIC DNA]</scope>
    <source>
        <strain evidence="1 2">HKU70</strain>
    </source>
</reference>
<keyword evidence="2" id="KW-1185">Reference proteome</keyword>
<evidence type="ECO:0000313" key="1">
    <source>
        <dbReference type="EMBL" id="TWS26663.1"/>
    </source>
</evidence>
<gene>
    <name evidence="1" type="ORF">FK268_01365</name>
</gene>
<name>A0A5C5RVY4_9ACTN</name>
<accession>A0A5C5RVY4</accession>
<dbReference type="Proteomes" id="UP000319792">
    <property type="component" value="Unassembled WGS sequence"/>
</dbReference>
<proteinExistence type="predicted"/>
<sequence>MVVVVVAPSTLPTLRKELNALRMRGQRRIHFAKESPSRRRSIAAAIAGMPVAATAFDARGIRDARAARERALRAVVADLDAQSVARLIIEQDDSLVAADRRTLFRATRATRSGLEYLHVRPASEPMLWIPDAIAWSIARGGDSARRIAAVVEANVTVR</sequence>
<protein>
    <submittedName>
        <fullName evidence="1">Uncharacterized protein</fullName>
    </submittedName>
</protein>
<reference evidence="1 2" key="1">
    <citation type="submission" date="2019-06" db="EMBL/GenBank/DDBJ databases">
        <authorList>
            <person name="Teng J.L.L."/>
            <person name="Lee H.H."/>
            <person name="Lau S.K.P."/>
            <person name="Woo P.C.Y."/>
        </authorList>
    </citation>
    <scope>NUCLEOTIDE SEQUENCE [LARGE SCALE GENOMIC DNA]</scope>
    <source>
        <strain evidence="1 2">HKU70</strain>
    </source>
</reference>
<dbReference type="EMBL" id="VIGV01000001">
    <property type="protein sequence ID" value="TWS26663.1"/>
    <property type="molecule type" value="Genomic_DNA"/>
</dbReference>
<comment type="caution">
    <text evidence="1">The sequence shown here is derived from an EMBL/GenBank/DDBJ whole genome shotgun (WGS) entry which is preliminary data.</text>
</comment>